<sequence length="1709" mass="181610">MFALHKAFEQSTKSVQDAAQAERQRRTQLSQQSGATRLATSSPAGGLLTPQAGELQLSSPASHLTAKPLPRSSSMLAVDVSSLSLQDPPQSPSTLRSPNGLRPPGPAPTSQLPAVPPGSGSSPLSSSSRVPSLRRPFSPAMMQQQRYGVQRTDGSLVTPTSLSEASASPSRLSSTQSPPDLLSQRTGSQAAETREDVFAGSSSHATSPSETRSRSPMPSSSRLQVPSYDEDGPQRSASPLSFRRGSRTGDSEILQDSSSRPSSPAEPRPSFSSGSRFRLFGRKKRDESPHAGSDASRLESGARDDSPDWVGRGKGDSQEGGVSRPSQDSRGRPSTSSLSRSPLNGNEGRQAAAAMLPSGGGMGRSSLSHSTDSHAEGSHHAGLDSKDRRSPAGNAGAAGAASLEVPHSSTDSGASARRFSFGFLSSAIHSGRSPNSGSTDSNAFDPSDLNSAPPAVNRSESRHLPEPVQGAASNDAPPADSSKAFNTSFAESSGRAAPPLTPSRLSFFGGGNSSGPQVAAMASPGATTPLSASNFEAQLGRQPETNPSLPTDARSSPDIQQPGSRAAPSKVLHSFRSRSSNNLRMFGRSATKPSEPSPAQGRERAPANSIDGGSSRQQRGLGDGSRLAVPNATLSWAAAPLAVAPPRPNSSTTSSQSSSRMGRVFSKRRPATGPDSLSEQDLAIDGGSNSRISPAVSRSSLAVEDGSAPGMSARLRSASTASSVVLPGGLPTTPGPQTGDKSKLSASGGAAGLFGSSSDSRPRSASKPTRSLFGGSSGNNGGSTWLTPRKKTVPEFDMVSPMPKLERNNSDFAAITASRSRPGDLSDVPEQSQALNDPQPEEKLKPSRYPPLDRESPQKYCDRLERTISPGDVVTVLANSGDPFYVEALRCHMRKFLFVGNPLDIALRKMLMEVCLPKETQQIDRVMEAFAQRYNECNEGLFASADQPYILAFSLMMLHTDAFNRNAKNKMSKADYVRNSSSSGVAQDVLEYLYDNLTFTQFVYTNEVDSGSPTEPSGIRSAPAASASSGFLTRGANGAPSSARDKNGKIDVYYLIKQGRLSEFRPWIEHLIPEDDPYSWTGTEGNLDVAFLTETYMASPSIEISTQRRPSLMTTSAGPAPTVDYNGALDSDPSVTLRIFKVGIINRKDDVAEKGKRTSRKWKSCGVILSSSQLLFFRDLVWIDALKAQMAEQVAAASPEERKLGIVITPRIRDLKPDDVLSLSDALAISDDTYDKHDNVFRLINQQGNNQLEYLFQAKSEDAMNDWIAAINFCACFRAAGLRVTELDAAVFDDPYGEELQRDGMYNGFGPSASPQEQRATSQPLYSTTGQSMPSELMLSRMAARRQEMLPRLRGISKAHKDHAAELAELLRLAKHFAIMTPFQRATKDRIEAASVPLAARIRQLRVLVAKFESRQYILASELRAAEEHEKKWTGKHSGAKFGNWNFSPGRKFSVGEIGGNTFPPTSPQSQRAVSGGHPGSRIVQERKASWRSQASSELDSVGPISPILDPLTEDVAVHGMPLRPIVSPSASLGGGAGSAPRAGIASFAPGSYDSDYAASITSVASRSRVGRRRSSGNNPVRRKGSDVRGGDIAESWEATKAFRDPDRITIAQLPDLSTIELVTRKKALHRAALDNANAQGGDDLDAILNTPSSSRKNRKASEGSASGLTRGGRMRSGSVSNSISSGSGSASLPQAPLDPPAFMMSWGT</sequence>
<dbReference type="GO" id="GO:0032012">
    <property type="term" value="P:regulation of ARF protein signal transduction"/>
    <property type="evidence" value="ECO:0007669"/>
    <property type="project" value="InterPro"/>
</dbReference>
<accession>A0A316UFW0</accession>
<dbReference type="Pfam" id="PF15410">
    <property type="entry name" value="PH_9"/>
    <property type="match status" value="1"/>
</dbReference>
<keyword evidence="5" id="KW-1185">Reference proteome</keyword>
<dbReference type="InterPro" id="IPR011993">
    <property type="entry name" value="PH-like_dom_sf"/>
</dbReference>
<gene>
    <name evidence="4" type="ORF">BCV69DRAFT_97747</name>
</gene>
<evidence type="ECO:0000259" key="3">
    <source>
        <dbReference type="PROSITE" id="PS50190"/>
    </source>
</evidence>
<dbReference type="PANTHER" id="PTHR10663:SF405">
    <property type="entry name" value="ARF GUANINE NUCLEOTIDE EXCHANGE FACTOR SYT1"/>
    <property type="match status" value="1"/>
</dbReference>
<dbReference type="SUPFAM" id="SSF48425">
    <property type="entry name" value="Sec7 domain"/>
    <property type="match status" value="1"/>
</dbReference>
<feature type="compositionally biased region" description="Polar residues" evidence="1">
    <location>
        <begin position="543"/>
        <end position="563"/>
    </location>
</feature>
<dbReference type="SMART" id="SM00233">
    <property type="entry name" value="PH"/>
    <property type="match status" value="1"/>
</dbReference>
<feature type="compositionally biased region" description="Low complexity" evidence="1">
    <location>
        <begin position="117"/>
        <end position="139"/>
    </location>
</feature>
<protein>
    <recommendedName>
        <fullName evidence="6">SEC7 domain-containing protein</fullName>
    </recommendedName>
</protein>
<feature type="compositionally biased region" description="Polar residues" evidence="1">
    <location>
        <begin position="525"/>
        <end position="536"/>
    </location>
</feature>
<feature type="compositionally biased region" description="Low complexity" evidence="1">
    <location>
        <begin position="159"/>
        <end position="179"/>
    </location>
</feature>
<evidence type="ECO:0000313" key="4">
    <source>
        <dbReference type="EMBL" id="PWN22793.1"/>
    </source>
</evidence>
<feature type="compositionally biased region" description="Polar residues" evidence="1">
    <location>
        <begin position="1313"/>
        <end position="1333"/>
    </location>
</feature>
<proteinExistence type="predicted"/>
<feature type="region of interest" description="Disordered" evidence="1">
    <location>
        <begin position="1564"/>
        <end position="1592"/>
    </location>
</feature>
<name>A0A316UFW0_9BASI</name>
<feature type="compositionally biased region" description="Low complexity" evidence="1">
    <location>
        <begin position="207"/>
        <end position="222"/>
    </location>
</feature>
<evidence type="ECO:0008006" key="6">
    <source>
        <dbReference type="Google" id="ProtNLM"/>
    </source>
</evidence>
<feature type="compositionally biased region" description="Low complexity" evidence="1">
    <location>
        <begin position="332"/>
        <end position="343"/>
    </location>
</feature>
<dbReference type="PROSITE" id="PS50190">
    <property type="entry name" value="SEC7"/>
    <property type="match status" value="1"/>
</dbReference>
<evidence type="ECO:0000313" key="5">
    <source>
        <dbReference type="Proteomes" id="UP000245942"/>
    </source>
</evidence>
<organism evidence="4 5">
    <name type="scientific">Pseudomicrostroma glucosiphilum</name>
    <dbReference type="NCBI Taxonomy" id="1684307"/>
    <lineage>
        <taxon>Eukaryota</taxon>
        <taxon>Fungi</taxon>
        <taxon>Dikarya</taxon>
        <taxon>Basidiomycota</taxon>
        <taxon>Ustilaginomycotina</taxon>
        <taxon>Exobasidiomycetes</taxon>
        <taxon>Microstromatales</taxon>
        <taxon>Microstromatales incertae sedis</taxon>
        <taxon>Pseudomicrostroma</taxon>
    </lineage>
</organism>
<dbReference type="Proteomes" id="UP000245942">
    <property type="component" value="Unassembled WGS sequence"/>
</dbReference>
<feature type="compositionally biased region" description="Low complexity" evidence="1">
    <location>
        <begin position="712"/>
        <end position="766"/>
    </location>
</feature>
<dbReference type="PANTHER" id="PTHR10663">
    <property type="entry name" value="GUANYL-NUCLEOTIDE EXCHANGE FACTOR"/>
    <property type="match status" value="1"/>
</dbReference>
<evidence type="ECO:0000256" key="1">
    <source>
        <dbReference type="SAM" id="MobiDB-lite"/>
    </source>
</evidence>
<dbReference type="Pfam" id="PF01369">
    <property type="entry name" value="Sec7"/>
    <property type="match status" value="1"/>
</dbReference>
<reference evidence="4 5" key="1">
    <citation type="journal article" date="2018" name="Mol. Biol. Evol.">
        <title>Broad Genomic Sampling Reveals a Smut Pathogenic Ancestry of the Fungal Clade Ustilaginomycotina.</title>
        <authorList>
            <person name="Kijpornyongpan T."/>
            <person name="Mondo S.J."/>
            <person name="Barry K."/>
            <person name="Sandor L."/>
            <person name="Lee J."/>
            <person name="Lipzen A."/>
            <person name="Pangilinan J."/>
            <person name="LaButti K."/>
            <person name="Hainaut M."/>
            <person name="Henrissat B."/>
            <person name="Grigoriev I.V."/>
            <person name="Spatafora J.W."/>
            <person name="Aime M.C."/>
        </authorList>
    </citation>
    <scope>NUCLEOTIDE SEQUENCE [LARGE SCALE GENOMIC DNA]</scope>
    <source>
        <strain evidence="4 5">MCA 4718</strain>
    </source>
</reference>
<feature type="domain" description="PH" evidence="2">
    <location>
        <begin position="1138"/>
        <end position="1276"/>
    </location>
</feature>
<dbReference type="SMART" id="SM00222">
    <property type="entry name" value="Sec7"/>
    <property type="match status" value="1"/>
</dbReference>
<feature type="compositionally biased region" description="Basic and acidic residues" evidence="1">
    <location>
        <begin position="296"/>
        <end position="317"/>
    </location>
</feature>
<dbReference type="SUPFAM" id="SSF50729">
    <property type="entry name" value="PH domain-like"/>
    <property type="match status" value="1"/>
</dbReference>
<feature type="compositionally biased region" description="Polar residues" evidence="1">
    <location>
        <begin position="687"/>
        <end position="700"/>
    </location>
</feature>
<dbReference type="InterPro" id="IPR023394">
    <property type="entry name" value="Sec7_C_sf"/>
</dbReference>
<feature type="compositionally biased region" description="Polar residues" evidence="1">
    <location>
        <begin position="432"/>
        <end position="450"/>
    </location>
</feature>
<feature type="compositionally biased region" description="Polar residues" evidence="1">
    <location>
        <begin position="141"/>
        <end position="158"/>
    </location>
</feature>
<dbReference type="Gene3D" id="2.30.29.30">
    <property type="entry name" value="Pleckstrin-homology domain (PH domain)/Phosphotyrosine-binding domain (PTB)"/>
    <property type="match status" value="1"/>
</dbReference>
<dbReference type="InterPro" id="IPR000904">
    <property type="entry name" value="Sec7_dom"/>
</dbReference>
<feature type="domain" description="SEC7" evidence="3">
    <location>
        <begin position="877"/>
        <end position="1000"/>
    </location>
</feature>
<dbReference type="STRING" id="1684307.A0A316UFW0"/>
<dbReference type="InterPro" id="IPR035999">
    <property type="entry name" value="Sec7_dom_sf"/>
</dbReference>
<dbReference type="EMBL" id="KZ819322">
    <property type="protein sequence ID" value="PWN22793.1"/>
    <property type="molecule type" value="Genomic_DNA"/>
</dbReference>
<dbReference type="GeneID" id="37017407"/>
<feature type="compositionally biased region" description="Low complexity" evidence="1">
    <location>
        <begin position="257"/>
        <end position="278"/>
    </location>
</feature>
<feature type="compositionally biased region" description="Low complexity" evidence="1">
    <location>
        <begin position="1677"/>
        <end position="1692"/>
    </location>
</feature>
<dbReference type="Gene3D" id="1.10.1000.11">
    <property type="entry name" value="Arf Nucleotide-binding Site Opener,domain 2"/>
    <property type="match status" value="1"/>
</dbReference>
<dbReference type="InterPro" id="IPR001849">
    <property type="entry name" value="PH_domain"/>
</dbReference>
<evidence type="ECO:0000259" key="2">
    <source>
        <dbReference type="PROSITE" id="PS50003"/>
    </source>
</evidence>
<feature type="compositionally biased region" description="Low complexity" evidence="1">
    <location>
        <begin position="649"/>
        <end position="659"/>
    </location>
</feature>
<feature type="compositionally biased region" description="Low complexity" evidence="1">
    <location>
        <begin position="392"/>
        <end position="401"/>
    </location>
</feature>
<feature type="region of interest" description="Disordered" evidence="1">
    <location>
        <begin position="1639"/>
        <end position="1709"/>
    </location>
</feature>
<feature type="region of interest" description="Disordered" evidence="1">
    <location>
        <begin position="427"/>
        <end position="627"/>
    </location>
</feature>
<dbReference type="InterPro" id="IPR041681">
    <property type="entry name" value="PH_9"/>
</dbReference>
<feature type="compositionally biased region" description="Polar residues" evidence="1">
    <location>
        <begin position="27"/>
        <end position="43"/>
    </location>
</feature>
<dbReference type="OrthoDB" id="430364at2759"/>
<dbReference type="PROSITE" id="PS50003">
    <property type="entry name" value="PH_DOMAIN"/>
    <property type="match status" value="1"/>
</dbReference>
<feature type="compositionally biased region" description="Low complexity" evidence="1">
    <location>
        <begin position="471"/>
        <end position="484"/>
    </location>
</feature>
<dbReference type="RefSeq" id="XP_025349953.1">
    <property type="nucleotide sequence ID" value="XM_025495673.1"/>
</dbReference>
<feature type="region of interest" description="Disordered" evidence="1">
    <location>
        <begin position="1"/>
        <end position="415"/>
    </location>
</feature>
<feature type="compositionally biased region" description="Basic and acidic residues" evidence="1">
    <location>
        <begin position="840"/>
        <end position="857"/>
    </location>
</feature>
<feature type="region of interest" description="Disordered" evidence="1">
    <location>
        <begin position="640"/>
        <end position="857"/>
    </location>
</feature>
<dbReference type="GO" id="GO:0005085">
    <property type="term" value="F:guanyl-nucleotide exchange factor activity"/>
    <property type="evidence" value="ECO:0007669"/>
    <property type="project" value="InterPro"/>
</dbReference>
<feature type="compositionally biased region" description="Basic and acidic residues" evidence="1">
    <location>
        <begin position="371"/>
        <end position="390"/>
    </location>
</feature>
<feature type="region of interest" description="Disordered" evidence="1">
    <location>
        <begin position="1303"/>
        <end position="1333"/>
    </location>
</feature>